<dbReference type="GO" id="GO:0016740">
    <property type="term" value="F:transferase activity"/>
    <property type="evidence" value="ECO:0007669"/>
    <property type="project" value="UniProtKB-KW"/>
</dbReference>
<gene>
    <name evidence="7 9" type="primary">purT</name>
    <name evidence="9" type="ORF">ACFQY8_06310</name>
</gene>
<dbReference type="Pfam" id="PF21244">
    <property type="entry name" value="PurT_C"/>
    <property type="match status" value="1"/>
</dbReference>
<proteinExistence type="inferred from homology"/>
<dbReference type="PROSITE" id="PS50975">
    <property type="entry name" value="ATP_GRASP"/>
    <property type="match status" value="1"/>
</dbReference>
<dbReference type="PANTHER" id="PTHR43055:SF1">
    <property type="entry name" value="FORMATE-DEPENDENT PHOSPHORIBOSYLGLYCINAMIDE FORMYLTRANSFERASE"/>
    <property type="match status" value="1"/>
</dbReference>
<comment type="pathway">
    <text evidence="7">Purine metabolism; IMP biosynthesis via de novo pathway; N(2)-formyl-N(1)-(5-phospho-D-ribosyl)glycinamide from N(1)-(5-phospho-D-ribosyl)glycinamide (formate route): step 1/1.</text>
</comment>
<feature type="binding site" evidence="7">
    <location>
        <begin position="167"/>
        <end position="172"/>
    </location>
    <ligand>
        <name>ATP</name>
        <dbReference type="ChEBI" id="CHEBI:30616"/>
    </ligand>
</feature>
<evidence type="ECO:0000256" key="4">
    <source>
        <dbReference type="ARBA" id="ARBA00022755"/>
    </source>
</evidence>
<keyword evidence="2 7" id="KW-0479">Metal-binding</keyword>
<keyword evidence="9" id="KW-0808">Transferase</keyword>
<protein>
    <recommendedName>
        <fullName evidence="7">Formate-dependent phosphoribosylglycinamide formyltransferase</fullName>
        <ecNumber evidence="7">6.3.1.21</ecNumber>
    </recommendedName>
    <alternativeName>
        <fullName evidence="7">5'-phosphoribosylglycinamide transformylase 2</fullName>
    </alternativeName>
    <alternativeName>
        <fullName evidence="7">Formate-dependent GAR transformylase</fullName>
    </alternativeName>
    <alternativeName>
        <fullName evidence="7">GAR transformylase 2</fullName>
        <shortName evidence="7">GART 2</shortName>
    </alternativeName>
    <alternativeName>
        <fullName evidence="7">Non-folate glycinamide ribonucleotide transformylase</fullName>
    </alternativeName>
    <alternativeName>
        <fullName evidence="7">Phosphoribosylglycinamide formyltransferase 2</fullName>
    </alternativeName>
</protein>
<evidence type="ECO:0000256" key="1">
    <source>
        <dbReference type="ARBA" id="ARBA00022598"/>
    </source>
</evidence>
<dbReference type="InterPro" id="IPR048740">
    <property type="entry name" value="PurT_C"/>
</dbReference>
<keyword evidence="6 7" id="KW-0460">Magnesium</keyword>
<comment type="similarity">
    <text evidence="7">Belongs to the PurK/PurT family.</text>
</comment>
<dbReference type="NCBIfam" id="NF006766">
    <property type="entry name" value="PRK09288.1"/>
    <property type="match status" value="1"/>
</dbReference>
<evidence type="ECO:0000259" key="8">
    <source>
        <dbReference type="PROSITE" id="PS50975"/>
    </source>
</evidence>
<comment type="catalytic activity">
    <reaction evidence="7">
        <text>N(1)-(5-phospho-beta-D-ribosyl)glycinamide + formate + ATP = N(2)-formyl-N(1)-(5-phospho-beta-D-ribosyl)glycinamide + ADP + phosphate + H(+)</text>
        <dbReference type="Rhea" id="RHEA:24829"/>
        <dbReference type="ChEBI" id="CHEBI:15378"/>
        <dbReference type="ChEBI" id="CHEBI:15740"/>
        <dbReference type="ChEBI" id="CHEBI:30616"/>
        <dbReference type="ChEBI" id="CHEBI:43474"/>
        <dbReference type="ChEBI" id="CHEBI:143788"/>
        <dbReference type="ChEBI" id="CHEBI:147286"/>
        <dbReference type="ChEBI" id="CHEBI:456216"/>
        <dbReference type="EC" id="6.3.1.21"/>
    </reaction>
</comment>
<feature type="domain" description="ATP-grasp" evidence="8">
    <location>
        <begin position="126"/>
        <end position="329"/>
    </location>
</feature>
<evidence type="ECO:0000256" key="7">
    <source>
        <dbReference type="HAMAP-Rule" id="MF_01643"/>
    </source>
</evidence>
<keyword evidence="3 7" id="KW-0547">Nucleotide-binding</keyword>
<accession>A0ABW2Y582</accession>
<feature type="binding site" evidence="7">
    <location>
        <begin position="29"/>
        <end position="30"/>
    </location>
    <ligand>
        <name>N(1)-(5-phospho-beta-D-ribosyl)glycinamide</name>
        <dbReference type="ChEBI" id="CHEBI:143788"/>
    </ligand>
</feature>
<organism evidence="9 10">
    <name type="scientific">Alloscardovia venturai</name>
    <dbReference type="NCBI Taxonomy" id="1769421"/>
    <lineage>
        <taxon>Bacteria</taxon>
        <taxon>Bacillati</taxon>
        <taxon>Actinomycetota</taxon>
        <taxon>Actinomycetes</taxon>
        <taxon>Bifidobacteriales</taxon>
        <taxon>Bifidobacteriaceae</taxon>
        <taxon>Alloscardovia</taxon>
    </lineage>
</organism>
<dbReference type="Gene3D" id="3.30.1490.20">
    <property type="entry name" value="ATP-grasp fold, A domain"/>
    <property type="match status" value="1"/>
</dbReference>
<dbReference type="InterPro" id="IPR003135">
    <property type="entry name" value="ATP-grasp_carboxylate-amine"/>
</dbReference>
<dbReference type="Gene3D" id="3.40.50.20">
    <property type="match status" value="1"/>
</dbReference>
<feature type="binding site" evidence="7">
    <location>
        <position position="307"/>
    </location>
    <ligand>
        <name>N(1)-(5-phospho-beta-D-ribosyl)glycinamide</name>
        <dbReference type="ChEBI" id="CHEBI:143788"/>
    </ligand>
</feature>
<comment type="subunit">
    <text evidence="7">Homodimer.</text>
</comment>
<dbReference type="Pfam" id="PF22660">
    <property type="entry name" value="RS_preATP-grasp-like"/>
    <property type="match status" value="1"/>
</dbReference>
<feature type="binding site" evidence="7">
    <location>
        <position position="121"/>
    </location>
    <ligand>
        <name>ATP</name>
        <dbReference type="ChEBI" id="CHEBI:30616"/>
    </ligand>
</feature>
<evidence type="ECO:0000313" key="9">
    <source>
        <dbReference type="EMBL" id="MFD0705354.1"/>
    </source>
</evidence>
<feature type="binding site" evidence="7">
    <location>
        <position position="287"/>
    </location>
    <ligand>
        <name>Mg(2+)</name>
        <dbReference type="ChEBI" id="CHEBI:18420"/>
    </ligand>
</feature>
<dbReference type="Gene3D" id="3.30.470.20">
    <property type="entry name" value="ATP-grasp fold, B domain"/>
    <property type="match status" value="1"/>
</dbReference>
<dbReference type="Pfam" id="PF02222">
    <property type="entry name" value="ATP-grasp"/>
    <property type="match status" value="1"/>
</dbReference>
<keyword evidence="4 7" id="KW-0658">Purine biosynthesis</keyword>
<comment type="caution">
    <text evidence="9">The sequence shown here is derived from an EMBL/GenBank/DDBJ whole genome shotgun (WGS) entry which is preliminary data.</text>
</comment>
<dbReference type="InterPro" id="IPR054350">
    <property type="entry name" value="PurT/PurK_preATP-grasp"/>
</dbReference>
<dbReference type="InterPro" id="IPR016185">
    <property type="entry name" value="PreATP-grasp_dom_sf"/>
</dbReference>
<evidence type="ECO:0000313" key="10">
    <source>
        <dbReference type="Proteomes" id="UP001597036"/>
    </source>
</evidence>
<evidence type="ECO:0000256" key="5">
    <source>
        <dbReference type="ARBA" id="ARBA00022840"/>
    </source>
</evidence>
<dbReference type="PANTHER" id="PTHR43055">
    <property type="entry name" value="FORMATE-DEPENDENT PHOSPHORIBOSYLGLYCINAMIDE FORMYLTRANSFERASE"/>
    <property type="match status" value="1"/>
</dbReference>
<dbReference type="SUPFAM" id="SSF52440">
    <property type="entry name" value="PreATP-grasp domain"/>
    <property type="match status" value="1"/>
</dbReference>
<feature type="binding site" evidence="7">
    <location>
        <position position="162"/>
    </location>
    <ligand>
        <name>ATP</name>
        <dbReference type="ChEBI" id="CHEBI:30616"/>
    </ligand>
</feature>
<feature type="binding site" evidence="7">
    <location>
        <position position="381"/>
    </location>
    <ligand>
        <name>N(1)-(5-phospho-beta-D-ribosyl)glycinamide</name>
        <dbReference type="ChEBI" id="CHEBI:143788"/>
    </ligand>
</feature>
<feature type="binding site" evidence="7">
    <location>
        <position position="300"/>
    </location>
    <ligand>
        <name>Mg(2+)</name>
        <dbReference type="ChEBI" id="CHEBI:18420"/>
    </ligand>
</feature>
<evidence type="ECO:0000256" key="3">
    <source>
        <dbReference type="ARBA" id="ARBA00022741"/>
    </source>
</evidence>
<evidence type="ECO:0000256" key="6">
    <source>
        <dbReference type="ARBA" id="ARBA00022842"/>
    </source>
</evidence>
<dbReference type="EMBL" id="JBHTHQ010000021">
    <property type="protein sequence ID" value="MFD0705354.1"/>
    <property type="molecule type" value="Genomic_DNA"/>
</dbReference>
<keyword evidence="10" id="KW-1185">Reference proteome</keyword>
<dbReference type="Proteomes" id="UP001597036">
    <property type="component" value="Unassembled WGS sequence"/>
</dbReference>
<dbReference type="InterPro" id="IPR011761">
    <property type="entry name" value="ATP-grasp"/>
</dbReference>
<sequence length="419" mass="45732">MTETSRPLGSPYATSRQDSTRIMLLGSGELGKEIAIEAMRLGAYVIAVDSYDHAPAQHIAHESHAIDMSDENQLSRLIEDVQPDTIVPEVEAIATSVLSDARDAGVQVVPSVSIAQICMDRERLRTLAAEKCGVPTTPYRFAGSENELLAGAREVGFPCVIKPVLSSSGHGQSVARSEQDIVRSWAFAQEERRTAGDGSVSRVIVEAFVPLDYELTILTVSSRAGVVTCAPIAHTQESGDYRESWQPAYVPESVMKQGQRIARTVVEQLVQDAQDNGEKGWGVFGVELFVLRDGTVLFNEVSPRPHDTGMVTLISQDLSEFALHARAILSIPVTRDSIELKNPGLASASRAVVVEGNGEVIFSNLEEVLAYSHSDIRLFGKPEVHGHRRMAVLLAQDDTIEKAREKTASMYENLRITVR</sequence>
<comment type="function">
    <text evidence="7">Involved in the de novo purine biosynthesis. Catalyzes the transfer of formate to 5-phospho-ribosyl-glycinamide (GAR), producing 5-phospho-ribosyl-N-formylglycinamide (FGAR). Formate is provided by PurU via hydrolysis of 10-formyl-tetrahydrofolate.</text>
</comment>
<feature type="binding site" evidence="7">
    <location>
        <begin position="388"/>
        <end position="389"/>
    </location>
    <ligand>
        <name>N(1)-(5-phospho-beta-D-ribosyl)glycinamide</name>
        <dbReference type="ChEBI" id="CHEBI:143788"/>
    </ligand>
</feature>
<dbReference type="InterPro" id="IPR005862">
    <property type="entry name" value="PurT"/>
</dbReference>
<dbReference type="HAMAP" id="MF_01643">
    <property type="entry name" value="PurT"/>
    <property type="match status" value="1"/>
</dbReference>
<evidence type="ECO:0000256" key="2">
    <source>
        <dbReference type="ARBA" id="ARBA00022723"/>
    </source>
</evidence>
<dbReference type="InterPro" id="IPR011054">
    <property type="entry name" value="Rudment_hybrid_motif"/>
</dbReference>
<feature type="binding site" evidence="7">
    <location>
        <position position="89"/>
    </location>
    <ligand>
        <name>N(1)-(5-phospho-beta-D-ribosyl)glycinamide</name>
        <dbReference type="ChEBI" id="CHEBI:143788"/>
    </ligand>
</feature>
<name>A0ABW2Y582_9BIFI</name>
<reference evidence="10" key="1">
    <citation type="journal article" date="2019" name="Int. J. Syst. Evol. Microbiol.">
        <title>The Global Catalogue of Microorganisms (GCM) 10K type strain sequencing project: providing services to taxonomists for standard genome sequencing and annotation.</title>
        <authorList>
            <consortium name="The Broad Institute Genomics Platform"/>
            <consortium name="The Broad Institute Genome Sequencing Center for Infectious Disease"/>
            <person name="Wu L."/>
            <person name="Ma J."/>
        </authorList>
    </citation>
    <scope>NUCLEOTIDE SEQUENCE [LARGE SCALE GENOMIC DNA]</scope>
    <source>
        <strain evidence="10">CCM 8604</strain>
    </source>
</reference>
<feature type="binding site" evidence="7">
    <location>
        <position position="214"/>
    </location>
    <ligand>
        <name>ATP</name>
        <dbReference type="ChEBI" id="CHEBI:30616"/>
    </ligand>
</feature>
<dbReference type="RefSeq" id="WP_377939044.1">
    <property type="nucleotide sequence ID" value="NZ_JBHTHQ010000021.1"/>
</dbReference>
<dbReference type="SUPFAM" id="SSF51246">
    <property type="entry name" value="Rudiment single hybrid motif"/>
    <property type="match status" value="1"/>
</dbReference>
<dbReference type="InterPro" id="IPR013815">
    <property type="entry name" value="ATP_grasp_subdomain_1"/>
</dbReference>
<keyword evidence="1 7" id="KW-0436">Ligase</keyword>
<dbReference type="SUPFAM" id="SSF56059">
    <property type="entry name" value="Glutathione synthetase ATP-binding domain-like"/>
    <property type="match status" value="1"/>
</dbReference>
<dbReference type="EC" id="6.3.1.21" evidence="7"/>
<keyword evidence="5 7" id="KW-0067">ATP-binding</keyword>
<feature type="binding site" evidence="7">
    <location>
        <begin position="206"/>
        <end position="209"/>
    </location>
    <ligand>
        <name>ATP</name>
        <dbReference type="ChEBI" id="CHEBI:30616"/>
    </ligand>
</feature>